<feature type="transmembrane region" description="Helical" evidence="1">
    <location>
        <begin position="341"/>
        <end position="362"/>
    </location>
</feature>
<feature type="transmembrane region" description="Helical" evidence="1">
    <location>
        <begin position="432"/>
        <end position="449"/>
    </location>
</feature>
<organism evidence="2 3">
    <name type="scientific">Youxingia wuxianensis</name>
    <dbReference type="NCBI Taxonomy" id="2763678"/>
    <lineage>
        <taxon>Bacteria</taxon>
        <taxon>Bacillati</taxon>
        <taxon>Bacillota</taxon>
        <taxon>Clostridia</taxon>
        <taxon>Eubacteriales</taxon>
        <taxon>Oscillospiraceae</taxon>
        <taxon>Youxingia</taxon>
    </lineage>
</organism>
<dbReference type="AlphaFoldDB" id="A0A926IGJ2"/>
<name>A0A926IGJ2_9FIRM</name>
<evidence type="ECO:0000256" key="1">
    <source>
        <dbReference type="SAM" id="Phobius"/>
    </source>
</evidence>
<keyword evidence="3" id="KW-1185">Reference proteome</keyword>
<gene>
    <name evidence="2" type="ORF">H8705_01780</name>
</gene>
<protein>
    <submittedName>
        <fullName evidence="2">Citrate transporter</fullName>
    </submittedName>
</protein>
<feature type="transmembrane region" description="Helical" evidence="1">
    <location>
        <begin position="30"/>
        <end position="48"/>
    </location>
</feature>
<dbReference type="RefSeq" id="WP_262394135.1">
    <property type="nucleotide sequence ID" value="NZ_JACRTD010000001.1"/>
</dbReference>
<feature type="transmembrane region" description="Helical" evidence="1">
    <location>
        <begin position="313"/>
        <end position="335"/>
    </location>
</feature>
<keyword evidence="1" id="KW-0812">Transmembrane</keyword>
<comment type="caution">
    <text evidence="2">The sequence shown here is derived from an EMBL/GenBank/DDBJ whole genome shotgun (WGS) entry which is preliminary data.</text>
</comment>
<keyword evidence="1" id="KW-1133">Transmembrane helix</keyword>
<feature type="transmembrane region" description="Helical" evidence="1">
    <location>
        <begin position="161"/>
        <end position="187"/>
    </location>
</feature>
<evidence type="ECO:0000313" key="2">
    <source>
        <dbReference type="EMBL" id="MBC8584311.1"/>
    </source>
</evidence>
<accession>A0A926IGJ2</accession>
<feature type="transmembrane region" description="Helical" evidence="1">
    <location>
        <begin position="272"/>
        <end position="292"/>
    </location>
</feature>
<feature type="transmembrane region" description="Helical" evidence="1">
    <location>
        <begin position="207"/>
        <end position="227"/>
    </location>
</feature>
<feature type="transmembrane region" description="Helical" evidence="1">
    <location>
        <begin position="374"/>
        <end position="394"/>
    </location>
</feature>
<dbReference type="Proteomes" id="UP000623678">
    <property type="component" value="Unassembled WGS sequence"/>
</dbReference>
<dbReference type="EMBL" id="JACRTD010000001">
    <property type="protein sequence ID" value="MBC8584311.1"/>
    <property type="molecule type" value="Genomic_DNA"/>
</dbReference>
<evidence type="ECO:0000313" key="3">
    <source>
        <dbReference type="Proteomes" id="UP000623678"/>
    </source>
</evidence>
<sequence length="451" mass="48502">MQYVVGVLLLICFFGLIVYALKGGNLMFGILIMAVLWTAIPLIGNQLVTDPAFIAANADVINVGFKDTITKVFQSSPENWGKVLVTFIFGAWFGRVMLDTGIASAIIRKTVELGGDRPGITAALLYIVTAAIFTSMFGAGAVVAIGIIVLPILLSLGIPKILALISYMLAIGAGFYINPVGFAQYQVYYLDAAGNNTVFYDMTYLKWGFIALGIQLVVAVLFTCVQLRGKKAVHAWAAQATMPEETKHVPGIALITPFVPVILTIAFNWPIILGFLMAAFFAMAVCGEMKTYKDTVRMFSKTFFDGVVDTAPLVGISALIPMFNAASALCVPYFQALLGNVVPSSTLIICIVFMVIAPLGLFRGPLTLAGAGAATLGILKSLGFSNTFLFPLMYAPTVTMNISCCITQSWIVWGLTYTNVDGRDFLKRTIPTGWIICAILAALTFVMFGNV</sequence>
<feature type="transmembrane region" description="Helical" evidence="1">
    <location>
        <begin position="127"/>
        <end position="154"/>
    </location>
</feature>
<reference evidence="2" key="1">
    <citation type="submission" date="2020-08" db="EMBL/GenBank/DDBJ databases">
        <title>Genome public.</title>
        <authorList>
            <person name="Liu C."/>
            <person name="Sun Q."/>
        </authorList>
    </citation>
    <scope>NUCLEOTIDE SEQUENCE</scope>
    <source>
        <strain evidence="2">NSJ-64</strain>
    </source>
</reference>
<proteinExistence type="predicted"/>
<keyword evidence="1" id="KW-0472">Membrane</keyword>